<evidence type="ECO:0000256" key="2">
    <source>
        <dbReference type="ARBA" id="ARBA00007255"/>
    </source>
</evidence>
<evidence type="ECO:0000313" key="12">
    <source>
        <dbReference type="EMBL" id="KAJ2680091.1"/>
    </source>
</evidence>
<dbReference type="GO" id="GO:0046872">
    <property type="term" value="F:metal ion binding"/>
    <property type="evidence" value="ECO:0007669"/>
    <property type="project" value="UniProtKB-KW"/>
</dbReference>
<dbReference type="Proteomes" id="UP001151518">
    <property type="component" value="Unassembled WGS sequence"/>
</dbReference>
<organism evidence="12 13">
    <name type="scientific">Coemansia spiralis</name>
    <dbReference type="NCBI Taxonomy" id="417178"/>
    <lineage>
        <taxon>Eukaryota</taxon>
        <taxon>Fungi</taxon>
        <taxon>Fungi incertae sedis</taxon>
        <taxon>Zoopagomycota</taxon>
        <taxon>Kickxellomycotina</taxon>
        <taxon>Kickxellomycetes</taxon>
        <taxon>Kickxellales</taxon>
        <taxon>Kickxellaceae</taxon>
        <taxon>Coemansia</taxon>
    </lineage>
</organism>
<evidence type="ECO:0000256" key="3">
    <source>
        <dbReference type="ARBA" id="ARBA00022617"/>
    </source>
</evidence>
<evidence type="ECO:0000256" key="10">
    <source>
        <dbReference type="RuleBase" id="RU363130"/>
    </source>
</evidence>
<dbReference type="PANTHER" id="PTHR12743:SF0">
    <property type="entry name" value="HOLOCYTOCHROME C-TYPE SYNTHASE"/>
    <property type="match status" value="1"/>
</dbReference>
<dbReference type="InterPro" id="IPR000511">
    <property type="entry name" value="Holocyt_c/c1_synthase"/>
</dbReference>
<reference evidence="12" key="1">
    <citation type="submission" date="2022-07" db="EMBL/GenBank/DDBJ databases">
        <title>Phylogenomic reconstructions and comparative analyses of Kickxellomycotina fungi.</title>
        <authorList>
            <person name="Reynolds N.K."/>
            <person name="Stajich J.E."/>
            <person name="Barry K."/>
            <person name="Grigoriev I.V."/>
            <person name="Crous P."/>
            <person name="Smith M.E."/>
        </authorList>
    </citation>
    <scope>NUCLEOTIDE SEQUENCE</scope>
    <source>
        <strain evidence="12">NRRL 3115</strain>
    </source>
</reference>
<accession>A0A9W8L0I9</accession>
<keyword evidence="3 10" id="KW-0349">Heme</keyword>
<keyword evidence="4 10" id="KW-0479">Metal-binding</keyword>
<keyword evidence="9 10" id="KW-0456">Lyase</keyword>
<dbReference type="GO" id="GO:0004408">
    <property type="term" value="F:holocytochrome-c synthase activity"/>
    <property type="evidence" value="ECO:0007669"/>
    <property type="project" value="UniProtKB-EC"/>
</dbReference>
<evidence type="ECO:0000313" key="13">
    <source>
        <dbReference type="Proteomes" id="UP001151518"/>
    </source>
</evidence>
<evidence type="ECO:0000256" key="11">
    <source>
        <dbReference type="SAM" id="MobiDB-lite"/>
    </source>
</evidence>
<proteinExistence type="inferred from homology"/>
<keyword evidence="8 10" id="KW-0472">Membrane</keyword>
<evidence type="ECO:0000256" key="4">
    <source>
        <dbReference type="ARBA" id="ARBA00022723"/>
    </source>
</evidence>
<evidence type="ECO:0000256" key="6">
    <source>
        <dbReference type="ARBA" id="ARBA00023004"/>
    </source>
</evidence>
<evidence type="ECO:0000256" key="7">
    <source>
        <dbReference type="ARBA" id="ARBA00023128"/>
    </source>
</evidence>
<dbReference type="EMBL" id="JANBTW010000007">
    <property type="protein sequence ID" value="KAJ2680091.1"/>
    <property type="molecule type" value="Genomic_DNA"/>
</dbReference>
<dbReference type="AlphaFoldDB" id="A0A9W8L0I9"/>
<evidence type="ECO:0000256" key="9">
    <source>
        <dbReference type="ARBA" id="ARBA00023239"/>
    </source>
</evidence>
<keyword evidence="5 10" id="KW-0999">Mitochondrion inner membrane</keyword>
<comment type="function">
    <text evidence="10">Lyase that catalyzes the covalent linking of the heme group to the cytochrome C apoprotein to produce the mature functional cytochrome.</text>
</comment>
<evidence type="ECO:0000256" key="8">
    <source>
        <dbReference type="ARBA" id="ARBA00023136"/>
    </source>
</evidence>
<dbReference type="GO" id="GO:0005743">
    <property type="term" value="C:mitochondrial inner membrane"/>
    <property type="evidence" value="ECO:0007669"/>
    <property type="project" value="UniProtKB-SubCell"/>
</dbReference>
<comment type="catalytic activity">
    <reaction evidence="10">
        <text>holo-[cytochrome c] = apo-[cytochrome c] + heme b</text>
        <dbReference type="Rhea" id="RHEA:22648"/>
        <dbReference type="Rhea" id="RHEA-COMP:10725"/>
        <dbReference type="Rhea" id="RHEA-COMP:10726"/>
        <dbReference type="ChEBI" id="CHEBI:29950"/>
        <dbReference type="ChEBI" id="CHEBI:60344"/>
        <dbReference type="ChEBI" id="CHEBI:83739"/>
        <dbReference type="EC" id="4.4.1.17"/>
    </reaction>
</comment>
<protein>
    <recommendedName>
        <fullName evidence="10">Holocytochrome c-type synthase</fullName>
        <ecNumber evidence="10">4.4.1.17</ecNumber>
    </recommendedName>
</protein>
<gene>
    <name evidence="12" type="primary">CYT2</name>
    <name evidence="12" type="ORF">GGI25_000980</name>
</gene>
<evidence type="ECO:0000256" key="5">
    <source>
        <dbReference type="ARBA" id="ARBA00022792"/>
    </source>
</evidence>
<dbReference type="PANTHER" id="PTHR12743">
    <property type="entry name" value="CYTOCHROME C1 HEME LYASE"/>
    <property type="match status" value="1"/>
</dbReference>
<comment type="caution">
    <text evidence="12">The sequence shown here is derived from an EMBL/GenBank/DDBJ whole genome shotgun (WGS) entry which is preliminary data.</text>
</comment>
<dbReference type="OrthoDB" id="4243at2759"/>
<evidence type="ECO:0000256" key="1">
    <source>
        <dbReference type="ARBA" id="ARBA00004273"/>
    </source>
</evidence>
<feature type="region of interest" description="Disordered" evidence="11">
    <location>
        <begin position="1"/>
        <end position="23"/>
    </location>
</feature>
<sequence>MSSDSTSTPAAKCPIDHSSLAKDKTMKAAAATVSSTGETANSAPLACPVDHAKSLTTLACKEPQLDPRNQMPVVPEQQATSGQDDTLSTARTISTIPRADRYQSAGESLCPALHEDNAGPSTQEDKDMWIYPSEQMFFNAMKRKNWRPEERDMKTVVPIHNAVNEMCWTHILEWEKMHKSTCSGPKLLKFEGKANQMTPRAWFRSLIGYQKPFDRHDWTVDRCGKSIRYVIDFYQGKKDPQNPHAPSFYLDVRPALTLESSWDRLRKFAGY</sequence>
<name>A0A9W8L0I9_9FUNG</name>
<keyword evidence="6 10" id="KW-0408">Iron</keyword>
<dbReference type="Pfam" id="PF01265">
    <property type="entry name" value="Cyto_heme_lyase"/>
    <property type="match status" value="1"/>
</dbReference>
<keyword evidence="7 10" id="KW-0496">Mitochondrion</keyword>
<comment type="subcellular location">
    <subcellularLocation>
        <location evidence="1 10">Mitochondrion inner membrane</location>
    </subcellularLocation>
</comment>
<comment type="similarity">
    <text evidence="2 10">Belongs to the cytochrome c-type heme lyase family.</text>
</comment>
<dbReference type="EC" id="4.4.1.17" evidence="10"/>
<dbReference type="PROSITE" id="PS00822">
    <property type="entry name" value="CYTO_HEME_LYASE_2"/>
    <property type="match status" value="1"/>
</dbReference>